<dbReference type="RefSeq" id="WP_200437390.1">
    <property type="nucleotide sequence ID" value="NZ_JAACBT010000037.1"/>
</dbReference>
<organism evidence="6 7">
    <name type="scientific">Corynebacterium macginleyi</name>
    <dbReference type="NCBI Taxonomy" id="38290"/>
    <lineage>
        <taxon>Bacteria</taxon>
        <taxon>Bacillati</taxon>
        <taxon>Actinomycetota</taxon>
        <taxon>Actinomycetes</taxon>
        <taxon>Mycobacteriales</taxon>
        <taxon>Corynebacteriaceae</taxon>
        <taxon>Corynebacterium</taxon>
    </lineage>
</organism>
<evidence type="ECO:0000259" key="5">
    <source>
        <dbReference type="Pfam" id="PF01420"/>
    </source>
</evidence>
<comment type="similarity">
    <text evidence="1">Belongs to the type-I restriction system S methylase family.</text>
</comment>
<dbReference type="EMBL" id="JAACBX020000002">
    <property type="protein sequence ID" value="MBM0244499.1"/>
    <property type="molecule type" value="Genomic_DNA"/>
</dbReference>
<dbReference type="Pfam" id="PF01420">
    <property type="entry name" value="Methylase_S"/>
    <property type="match status" value="1"/>
</dbReference>
<dbReference type="InterPro" id="IPR000055">
    <property type="entry name" value="Restrct_endonuc_typeI_TRD"/>
</dbReference>
<name>A0ABS1Y7Y5_9CORY</name>
<dbReference type="PANTHER" id="PTHR43140:SF1">
    <property type="entry name" value="TYPE I RESTRICTION ENZYME ECOKI SPECIFICITY SUBUNIT"/>
    <property type="match status" value="1"/>
</dbReference>
<dbReference type="InterPro" id="IPR044946">
    <property type="entry name" value="Restrct_endonuc_typeI_TRD_sf"/>
</dbReference>
<dbReference type="Proteomes" id="UP001518680">
    <property type="component" value="Unassembled WGS sequence"/>
</dbReference>
<evidence type="ECO:0000256" key="4">
    <source>
        <dbReference type="ARBA" id="ARBA00038652"/>
    </source>
</evidence>
<gene>
    <name evidence="6" type="ORF">GWO63_009675</name>
</gene>
<evidence type="ECO:0000313" key="6">
    <source>
        <dbReference type="EMBL" id="MBM0244499.1"/>
    </source>
</evidence>
<keyword evidence="7" id="KW-1185">Reference proteome</keyword>
<comment type="subunit">
    <text evidence="4">The methyltransferase is composed of M and S polypeptides.</text>
</comment>
<dbReference type="GO" id="GO:0004519">
    <property type="term" value="F:endonuclease activity"/>
    <property type="evidence" value="ECO:0007669"/>
    <property type="project" value="UniProtKB-KW"/>
</dbReference>
<evidence type="ECO:0000313" key="7">
    <source>
        <dbReference type="Proteomes" id="UP001518680"/>
    </source>
</evidence>
<keyword evidence="6" id="KW-0255">Endonuclease</keyword>
<comment type="caution">
    <text evidence="6">The sequence shown here is derived from an EMBL/GenBank/DDBJ whole genome shotgun (WGS) entry which is preliminary data.</text>
</comment>
<keyword evidence="2" id="KW-0680">Restriction system</keyword>
<dbReference type="InterPro" id="IPR051212">
    <property type="entry name" value="Type-I_RE_S_subunit"/>
</dbReference>
<dbReference type="SUPFAM" id="SSF116734">
    <property type="entry name" value="DNA methylase specificity domain"/>
    <property type="match status" value="1"/>
</dbReference>
<keyword evidence="6" id="KW-0378">Hydrolase</keyword>
<reference evidence="6 7" key="1">
    <citation type="submission" date="2021-01" db="EMBL/GenBank/DDBJ databases">
        <title>Complete genome sequences of Corynebacterium macginleyi strains isolated from infectious keratitis.</title>
        <authorList>
            <person name="Sagerfors S."/>
            <person name="Poehlein A."/>
            <person name="Soderquist B."/>
            <person name="Bruggemann H."/>
        </authorList>
    </citation>
    <scope>NUCLEOTIDE SEQUENCE [LARGE SCALE GENOMIC DNA]</scope>
    <source>
        <strain evidence="6 7">12T220</strain>
    </source>
</reference>
<evidence type="ECO:0000256" key="3">
    <source>
        <dbReference type="ARBA" id="ARBA00023125"/>
    </source>
</evidence>
<protein>
    <submittedName>
        <fullName evidence="6">Restriction endonuclease subunit S</fullName>
    </submittedName>
</protein>
<keyword evidence="6" id="KW-0540">Nuclease</keyword>
<dbReference type="Gene3D" id="3.90.220.20">
    <property type="entry name" value="DNA methylase specificity domains"/>
    <property type="match status" value="2"/>
</dbReference>
<dbReference type="PANTHER" id="PTHR43140">
    <property type="entry name" value="TYPE-1 RESTRICTION ENZYME ECOKI SPECIFICITY PROTEIN"/>
    <property type="match status" value="1"/>
</dbReference>
<proteinExistence type="inferred from homology"/>
<keyword evidence="3" id="KW-0238">DNA-binding</keyword>
<sequence>MKSGKHLFFAGQILYSKIRPYLSKVVIADFDGLCSADMYPIEAKQNRDYLFFLMLSREFVYKTSTAGSRTVLPKINQKELNALTFNIPPHKEQEVIVGRLKDALDAADQVDQRVSDAVEALHATRSSFTAAALAGHIW</sequence>
<feature type="domain" description="Type I restriction modification DNA specificity" evidence="5">
    <location>
        <begin position="4"/>
        <end position="109"/>
    </location>
</feature>
<accession>A0ABS1Y7Y5</accession>
<evidence type="ECO:0000256" key="2">
    <source>
        <dbReference type="ARBA" id="ARBA00022747"/>
    </source>
</evidence>
<evidence type="ECO:0000256" key="1">
    <source>
        <dbReference type="ARBA" id="ARBA00010923"/>
    </source>
</evidence>